<evidence type="ECO:0000256" key="2">
    <source>
        <dbReference type="ARBA" id="ARBA00009046"/>
    </source>
</evidence>
<dbReference type="InterPro" id="IPR006483">
    <property type="entry name" value="CRISPR-assoc_Cas3_HD"/>
</dbReference>
<dbReference type="Gene3D" id="3.40.50.300">
    <property type="entry name" value="P-loop containing nucleotide triphosphate hydrolases"/>
    <property type="match status" value="2"/>
</dbReference>
<evidence type="ECO:0000259" key="12">
    <source>
        <dbReference type="PROSITE" id="PS51643"/>
    </source>
</evidence>
<dbReference type="Gene3D" id="1.10.3210.30">
    <property type="match status" value="1"/>
</dbReference>
<dbReference type="GO" id="GO:0004386">
    <property type="term" value="F:helicase activity"/>
    <property type="evidence" value="ECO:0007669"/>
    <property type="project" value="UniProtKB-KW"/>
</dbReference>
<dbReference type="InterPro" id="IPR014001">
    <property type="entry name" value="Helicase_ATP-bd"/>
</dbReference>
<dbReference type="GO" id="GO:0004519">
    <property type="term" value="F:endonuclease activity"/>
    <property type="evidence" value="ECO:0007669"/>
    <property type="project" value="UniProtKB-KW"/>
</dbReference>
<feature type="compositionally biased region" description="Acidic residues" evidence="10">
    <location>
        <begin position="68"/>
        <end position="83"/>
    </location>
</feature>
<feature type="region of interest" description="Disordered" evidence="10">
    <location>
        <begin position="68"/>
        <end position="96"/>
    </location>
</feature>
<keyword evidence="7" id="KW-0347">Helicase</keyword>
<name>H0UMN8_9BACT</name>
<gene>
    <name evidence="13" type="ORF">JonanDRAFT_1377</name>
</gene>
<keyword evidence="14" id="KW-1185">Reference proteome</keyword>
<sequence length="796" mass="89766">MKAIAHTRREEDHLIEQTVEEHVRGTAALAESFANQWGDGFWGRLAGMYHDLGKSTCQWQEYLRVQDYDESASSESSEDEDKDDDKKKNPIHKVSHSEAGAAAVLEGFWDNWDEPNVSGPLTGLAYAIAGHHAGLADWRTGGRGALINRLATKNGDLDVSRLLNPLRQALGTGARQVDYPAELTRLDSVALNLNEEIRQWLEKWFADDGSEDVPREYLNLWVRMLYSALVDADSLDTERFCRPDQAAQRSRQFDMQDLKHRFDSYMDEKERLAEKSPVNEVRSKVLGWCRQAGHCEPGFFQLTVPTGGGKTLASLAFALEHCLTNGRRRIIYAIPYVSIIEQTADVLRGIFGDTGAVLEHHSNILPERETLQNKLAAENWDAPIVVTTNVQLFESLLSDRRVLCRKIHNISRSVIILDEAQMLPLQHMRGVLSVLKGLVKHFGVTVLLCTATQPALTRTFSDGQNVSFPGLPEPRQIVPAGADLYQKLLRAEWVRDYNPTQPRTWDELADDLLKHQRVLAVVNRRGDCRELYEVIKSRSGENLFHLSADMCPQHRSDRIGEIKALLKDESRTVRVISTQLIEAGVDIDFPVVFRALCGLDSAVQAAGRANREGQLNKLGKLGQLYLFSPMKPSPVGLLLKGEQTFKAMLGQKTEFDLFCPSVIKEYFNRLYRDVGTFDQSKYYELLVENAECFEFQFRTFGRDFHMIDDEGRQSVFVAYGAGAELIGELKRNGANPQLLRALQRYSVSIPESKLKELRYSGAVDETDEGYFVQSEAFVYDLETGAIGQPSVGFFIR</sequence>
<dbReference type="AlphaFoldDB" id="H0UMN8"/>
<evidence type="ECO:0000256" key="10">
    <source>
        <dbReference type="SAM" id="MobiDB-lite"/>
    </source>
</evidence>
<dbReference type="GO" id="GO:0005524">
    <property type="term" value="F:ATP binding"/>
    <property type="evidence" value="ECO:0007669"/>
    <property type="project" value="UniProtKB-KW"/>
</dbReference>
<dbReference type="NCBIfam" id="TIGR01587">
    <property type="entry name" value="cas3_core"/>
    <property type="match status" value="1"/>
</dbReference>
<evidence type="ECO:0000256" key="8">
    <source>
        <dbReference type="ARBA" id="ARBA00022840"/>
    </source>
</evidence>
<evidence type="ECO:0000259" key="11">
    <source>
        <dbReference type="PROSITE" id="PS51192"/>
    </source>
</evidence>
<keyword evidence="8" id="KW-0067">ATP-binding</keyword>
<dbReference type="SUPFAM" id="SSF52540">
    <property type="entry name" value="P-loop containing nucleoside triphosphate hydrolases"/>
    <property type="match status" value="1"/>
</dbReference>
<evidence type="ECO:0000256" key="9">
    <source>
        <dbReference type="ARBA" id="ARBA00023118"/>
    </source>
</evidence>
<dbReference type="PROSITE" id="PS51643">
    <property type="entry name" value="HD_CAS3"/>
    <property type="match status" value="1"/>
</dbReference>
<dbReference type="GO" id="GO:0046872">
    <property type="term" value="F:metal ion binding"/>
    <property type="evidence" value="ECO:0007669"/>
    <property type="project" value="UniProtKB-KW"/>
</dbReference>
<organism evidence="13 14">
    <name type="scientific">Jonquetella anthropi DSM 22815</name>
    <dbReference type="NCBI Taxonomy" id="885272"/>
    <lineage>
        <taxon>Bacteria</taxon>
        <taxon>Thermotogati</taxon>
        <taxon>Synergistota</taxon>
        <taxon>Synergistia</taxon>
        <taxon>Synergistales</taxon>
        <taxon>Dethiosulfovibrionaceae</taxon>
        <taxon>Jonquetella</taxon>
    </lineage>
</organism>
<feature type="domain" description="Helicase ATP-binding" evidence="11">
    <location>
        <begin position="291"/>
        <end position="471"/>
    </location>
</feature>
<dbReference type="InterPro" id="IPR038257">
    <property type="entry name" value="CRISPR-assoc_Cas3_HD_sf"/>
</dbReference>
<dbReference type="eggNOG" id="COG1203">
    <property type="taxonomic scope" value="Bacteria"/>
</dbReference>
<keyword evidence="5" id="KW-0547">Nucleotide-binding</keyword>
<keyword evidence="6" id="KW-0378">Hydrolase</keyword>
<reference evidence="13 14" key="1">
    <citation type="submission" date="2011-11" db="EMBL/GenBank/DDBJ databases">
        <title>The Noncontiguous Finished genome of Jonquetella anthropi DSM 22815.</title>
        <authorList>
            <consortium name="US DOE Joint Genome Institute (JGI-PGF)"/>
            <person name="Lucas S."/>
            <person name="Copeland A."/>
            <person name="Lapidus A."/>
            <person name="Glavina del Rio T."/>
            <person name="Dalin E."/>
            <person name="Tice H."/>
            <person name="Bruce D."/>
            <person name="Goodwin L."/>
            <person name="Pitluck S."/>
            <person name="Peters L."/>
            <person name="Mikhailova N."/>
            <person name="Held B."/>
            <person name="Kyrpides N."/>
            <person name="Mavromatis K."/>
            <person name="Ivanova N."/>
            <person name="Markowitz V."/>
            <person name="Cheng J.-F."/>
            <person name="Hugenholtz P."/>
            <person name="Woyke T."/>
            <person name="Wu D."/>
            <person name="Gronow S."/>
            <person name="Wellnitz S."/>
            <person name="Brambilla E."/>
            <person name="Klenk H.-P."/>
            <person name="Eisen J.A."/>
        </authorList>
    </citation>
    <scope>NUCLEOTIDE SEQUENCE [LARGE SCALE GENOMIC DNA]</scope>
    <source>
        <strain evidence="13 14">DSM 22815</strain>
    </source>
</reference>
<dbReference type="InterPro" id="IPR027417">
    <property type="entry name" value="P-loop_NTPase"/>
</dbReference>
<comment type="similarity">
    <text evidence="2">In the central section; belongs to the CRISPR-associated helicase Cas3 family.</text>
</comment>
<evidence type="ECO:0000256" key="6">
    <source>
        <dbReference type="ARBA" id="ARBA00022801"/>
    </source>
</evidence>
<keyword evidence="9" id="KW-0051">Antiviral defense</keyword>
<evidence type="ECO:0000313" key="13">
    <source>
        <dbReference type="EMBL" id="EHM13741.1"/>
    </source>
</evidence>
<evidence type="ECO:0000256" key="5">
    <source>
        <dbReference type="ARBA" id="ARBA00022741"/>
    </source>
</evidence>
<feature type="domain" description="HD Cas3-type" evidence="12">
    <location>
        <begin position="12"/>
        <end position="235"/>
    </location>
</feature>
<dbReference type="EMBL" id="CM001376">
    <property type="protein sequence ID" value="EHM13741.1"/>
    <property type="molecule type" value="Genomic_DNA"/>
</dbReference>
<evidence type="ECO:0000256" key="4">
    <source>
        <dbReference type="ARBA" id="ARBA00022723"/>
    </source>
</evidence>
<keyword evidence="13" id="KW-0255">Endonuclease</keyword>
<evidence type="ECO:0000313" key="14">
    <source>
        <dbReference type="Proteomes" id="UP000003806"/>
    </source>
</evidence>
<comment type="similarity">
    <text evidence="1">In the N-terminal section; belongs to the CRISPR-associated nuclease Cas3-HD family.</text>
</comment>
<dbReference type="RefSeq" id="WP_008523303.1">
    <property type="nucleotide sequence ID" value="NZ_CM001376.1"/>
</dbReference>
<evidence type="ECO:0000256" key="7">
    <source>
        <dbReference type="ARBA" id="ARBA00022806"/>
    </source>
</evidence>
<dbReference type="NCBIfam" id="TIGR01596">
    <property type="entry name" value="cas3_HD"/>
    <property type="match status" value="1"/>
</dbReference>
<dbReference type="PROSITE" id="PS51192">
    <property type="entry name" value="HELICASE_ATP_BIND_1"/>
    <property type="match status" value="1"/>
</dbReference>
<evidence type="ECO:0000256" key="3">
    <source>
        <dbReference type="ARBA" id="ARBA00022722"/>
    </source>
</evidence>
<evidence type="ECO:0000256" key="1">
    <source>
        <dbReference type="ARBA" id="ARBA00006847"/>
    </source>
</evidence>
<dbReference type="GO" id="GO:0003676">
    <property type="term" value="F:nucleic acid binding"/>
    <property type="evidence" value="ECO:0007669"/>
    <property type="project" value="InterPro"/>
</dbReference>
<dbReference type="STRING" id="885272.JonanDRAFT_1377"/>
<dbReference type="Proteomes" id="UP000003806">
    <property type="component" value="Chromosome"/>
</dbReference>
<dbReference type="InterPro" id="IPR054712">
    <property type="entry name" value="Cas3-like_dom"/>
</dbReference>
<dbReference type="HOGENOM" id="CLU_010123_0_0_0"/>
<dbReference type="SMART" id="SM00487">
    <property type="entry name" value="DEXDc"/>
    <property type="match status" value="1"/>
</dbReference>
<protein>
    <submittedName>
        <fullName evidence="13">CRISPR-associated helicase Cas3/CRISPR-associated endonuclease Cas3-HD</fullName>
    </submittedName>
</protein>
<keyword evidence="3" id="KW-0540">Nuclease</keyword>
<dbReference type="Pfam" id="PF22590">
    <property type="entry name" value="Cas3-like_C_2"/>
    <property type="match status" value="1"/>
</dbReference>
<keyword evidence="4" id="KW-0479">Metal-binding</keyword>
<dbReference type="SUPFAM" id="SSF109604">
    <property type="entry name" value="HD-domain/PDEase-like"/>
    <property type="match status" value="1"/>
</dbReference>
<accession>H0UMN8</accession>
<dbReference type="GO" id="GO:0016787">
    <property type="term" value="F:hydrolase activity"/>
    <property type="evidence" value="ECO:0007669"/>
    <property type="project" value="UniProtKB-KW"/>
</dbReference>
<dbReference type="GO" id="GO:0051607">
    <property type="term" value="P:defense response to virus"/>
    <property type="evidence" value="ECO:0007669"/>
    <property type="project" value="UniProtKB-KW"/>
</dbReference>
<dbReference type="Pfam" id="PF00270">
    <property type="entry name" value="DEAD"/>
    <property type="match status" value="1"/>
</dbReference>
<dbReference type="InterPro" id="IPR006474">
    <property type="entry name" value="Helicase_Cas3_CRISPR-ass_core"/>
</dbReference>
<dbReference type="CDD" id="cd09641">
    <property type="entry name" value="Cas3''_I"/>
    <property type="match status" value="1"/>
</dbReference>
<proteinExistence type="inferred from homology"/>
<dbReference type="InterPro" id="IPR011545">
    <property type="entry name" value="DEAD/DEAH_box_helicase_dom"/>
</dbReference>
<dbReference type="CDD" id="cd17930">
    <property type="entry name" value="DEXHc_cas3"/>
    <property type="match status" value="1"/>
</dbReference>